<dbReference type="Gene3D" id="2.40.100.10">
    <property type="entry name" value="Cyclophilin-like"/>
    <property type="match status" value="1"/>
</dbReference>
<feature type="domain" description="Carboxyltransferase" evidence="4">
    <location>
        <begin position="24"/>
        <end position="301"/>
    </location>
</feature>
<accession>A0A3P5XJ99</accession>
<dbReference type="InterPro" id="IPR052708">
    <property type="entry name" value="PxpC"/>
</dbReference>
<gene>
    <name evidence="5" type="primary">kipA</name>
    <name evidence="5" type="ORF">XINFAN_02226</name>
</gene>
<keyword evidence="3" id="KW-0067">ATP-binding</keyword>
<organism evidence="5 6">
    <name type="scientific">Pseudogemmobacter humi</name>
    <dbReference type="NCBI Taxonomy" id="2483812"/>
    <lineage>
        <taxon>Bacteria</taxon>
        <taxon>Pseudomonadati</taxon>
        <taxon>Pseudomonadota</taxon>
        <taxon>Alphaproteobacteria</taxon>
        <taxon>Rhodobacterales</taxon>
        <taxon>Paracoccaceae</taxon>
        <taxon>Pseudogemmobacter</taxon>
    </lineage>
</organism>
<dbReference type="GO" id="GO:0016787">
    <property type="term" value="F:hydrolase activity"/>
    <property type="evidence" value="ECO:0007669"/>
    <property type="project" value="UniProtKB-KW"/>
</dbReference>
<dbReference type="SMART" id="SM00797">
    <property type="entry name" value="AHS2"/>
    <property type="match status" value="1"/>
</dbReference>
<dbReference type="Proteomes" id="UP000277498">
    <property type="component" value="Unassembled WGS sequence"/>
</dbReference>
<dbReference type="AlphaFoldDB" id="A0A3P5XJ99"/>
<keyword evidence="2" id="KW-0378">Hydrolase</keyword>
<keyword evidence="6" id="KW-1185">Reference proteome</keyword>
<dbReference type="InterPro" id="IPR029000">
    <property type="entry name" value="Cyclophilin-like_dom_sf"/>
</dbReference>
<evidence type="ECO:0000313" key="5">
    <source>
        <dbReference type="EMBL" id="VDC28660.1"/>
    </source>
</evidence>
<dbReference type="EMBL" id="UXAW01000070">
    <property type="protein sequence ID" value="VDC28660.1"/>
    <property type="molecule type" value="Genomic_DNA"/>
</dbReference>
<dbReference type="InterPro" id="IPR003778">
    <property type="entry name" value="CT_A_B"/>
</dbReference>
<reference evidence="5 6" key="1">
    <citation type="submission" date="2018-11" db="EMBL/GenBank/DDBJ databases">
        <authorList>
            <person name="Criscuolo A."/>
        </authorList>
    </citation>
    <scope>NUCLEOTIDE SEQUENCE [LARGE SCALE GENOMIC DNA]</scope>
    <source>
        <strain evidence="5">ACIP111625</strain>
    </source>
</reference>
<sequence>MSLVVERIGPAVTVQDLGRIGQMAFGLSRGGAADRHALIEGAALLGQEPGLAALEMAGFGGEFRALADMRIALTGAPMAARLDGDPLVWNASHQLRAGQRLAIGAVTEGTYGYLHLGGGIATPAFLGSRSAHLAGGIGGPVQVGEILPAGTDPGGPVGMRLPAPDRFQGGAIRILPGVHTELFPAETRRRFEATPFRRTPRGNRQGAELAFEGEPFSGRAQLSVLSEPMVPGDIQMTGKGMPFVLLPECQTTGGYPRIGTILPDDLPLVAQAGPGVGLRFRFISHDEGRAAHKPDAARHAALRREIRPLIRHPADIPDLLSYQLVSGVVTGWEE</sequence>
<dbReference type="Pfam" id="PF02626">
    <property type="entry name" value="CT_A_B"/>
    <property type="match status" value="1"/>
</dbReference>
<dbReference type="PANTHER" id="PTHR43309">
    <property type="entry name" value="5-OXOPROLINASE SUBUNIT C"/>
    <property type="match status" value="1"/>
</dbReference>
<evidence type="ECO:0000256" key="3">
    <source>
        <dbReference type="ARBA" id="ARBA00022840"/>
    </source>
</evidence>
<proteinExistence type="predicted"/>
<name>A0A3P5XJ99_9RHOB</name>
<keyword evidence="1" id="KW-0547">Nucleotide-binding</keyword>
<dbReference type="PANTHER" id="PTHR43309:SF3">
    <property type="entry name" value="5-OXOPROLINASE SUBUNIT C"/>
    <property type="match status" value="1"/>
</dbReference>
<protein>
    <submittedName>
        <fullName evidence="5">KipI antagonist</fullName>
    </submittedName>
</protein>
<evidence type="ECO:0000256" key="2">
    <source>
        <dbReference type="ARBA" id="ARBA00022801"/>
    </source>
</evidence>
<dbReference type="GO" id="GO:0005524">
    <property type="term" value="F:ATP binding"/>
    <property type="evidence" value="ECO:0007669"/>
    <property type="project" value="UniProtKB-KW"/>
</dbReference>
<dbReference type="RefSeq" id="WP_233352194.1">
    <property type="nucleotide sequence ID" value="NZ_UXAW01000070.1"/>
</dbReference>
<evidence type="ECO:0000256" key="1">
    <source>
        <dbReference type="ARBA" id="ARBA00022741"/>
    </source>
</evidence>
<evidence type="ECO:0000259" key="4">
    <source>
        <dbReference type="SMART" id="SM00797"/>
    </source>
</evidence>
<evidence type="ECO:0000313" key="6">
    <source>
        <dbReference type="Proteomes" id="UP000277498"/>
    </source>
</evidence>